<keyword evidence="2" id="KW-0732">Signal</keyword>
<proteinExistence type="predicted"/>
<gene>
    <name evidence="3" type="ORF">K435DRAFT_807960</name>
</gene>
<feature type="compositionally biased region" description="Low complexity" evidence="1">
    <location>
        <begin position="172"/>
        <end position="189"/>
    </location>
</feature>
<dbReference type="EMBL" id="ML179703">
    <property type="protein sequence ID" value="THU82858.1"/>
    <property type="molecule type" value="Genomic_DNA"/>
</dbReference>
<feature type="region of interest" description="Disordered" evidence="1">
    <location>
        <begin position="172"/>
        <end position="199"/>
    </location>
</feature>
<keyword evidence="4" id="KW-1185">Reference proteome</keyword>
<name>A0A4S8L4A1_DENBC</name>
<evidence type="ECO:0000256" key="1">
    <source>
        <dbReference type="SAM" id="MobiDB-lite"/>
    </source>
</evidence>
<dbReference type="AlphaFoldDB" id="A0A4S8L4A1"/>
<evidence type="ECO:0000256" key="2">
    <source>
        <dbReference type="SAM" id="SignalP"/>
    </source>
</evidence>
<feature type="chain" id="PRO_5020691052" description="YD repeat-containing protein" evidence="2">
    <location>
        <begin position="27"/>
        <end position="220"/>
    </location>
</feature>
<accession>A0A4S8L4A1</accession>
<reference evidence="3 4" key="1">
    <citation type="journal article" date="2019" name="Nat. Ecol. Evol.">
        <title>Megaphylogeny resolves global patterns of mushroom evolution.</title>
        <authorList>
            <person name="Varga T."/>
            <person name="Krizsan K."/>
            <person name="Foldi C."/>
            <person name="Dima B."/>
            <person name="Sanchez-Garcia M."/>
            <person name="Sanchez-Ramirez S."/>
            <person name="Szollosi G.J."/>
            <person name="Szarkandi J.G."/>
            <person name="Papp V."/>
            <person name="Albert L."/>
            <person name="Andreopoulos W."/>
            <person name="Angelini C."/>
            <person name="Antonin V."/>
            <person name="Barry K.W."/>
            <person name="Bougher N.L."/>
            <person name="Buchanan P."/>
            <person name="Buyck B."/>
            <person name="Bense V."/>
            <person name="Catcheside P."/>
            <person name="Chovatia M."/>
            <person name="Cooper J."/>
            <person name="Damon W."/>
            <person name="Desjardin D."/>
            <person name="Finy P."/>
            <person name="Geml J."/>
            <person name="Haridas S."/>
            <person name="Hughes K."/>
            <person name="Justo A."/>
            <person name="Karasinski D."/>
            <person name="Kautmanova I."/>
            <person name="Kiss B."/>
            <person name="Kocsube S."/>
            <person name="Kotiranta H."/>
            <person name="LaButti K.M."/>
            <person name="Lechner B.E."/>
            <person name="Liimatainen K."/>
            <person name="Lipzen A."/>
            <person name="Lukacs Z."/>
            <person name="Mihaltcheva S."/>
            <person name="Morgado L.N."/>
            <person name="Niskanen T."/>
            <person name="Noordeloos M.E."/>
            <person name="Ohm R.A."/>
            <person name="Ortiz-Santana B."/>
            <person name="Ovrebo C."/>
            <person name="Racz N."/>
            <person name="Riley R."/>
            <person name="Savchenko A."/>
            <person name="Shiryaev A."/>
            <person name="Soop K."/>
            <person name="Spirin V."/>
            <person name="Szebenyi C."/>
            <person name="Tomsovsky M."/>
            <person name="Tulloss R.E."/>
            <person name="Uehling J."/>
            <person name="Grigoriev I.V."/>
            <person name="Vagvolgyi C."/>
            <person name="Papp T."/>
            <person name="Martin F.M."/>
            <person name="Miettinen O."/>
            <person name="Hibbett D.S."/>
            <person name="Nagy L.G."/>
        </authorList>
    </citation>
    <scope>NUCLEOTIDE SEQUENCE [LARGE SCALE GENOMIC DNA]</scope>
    <source>
        <strain evidence="3 4">CBS 962.96</strain>
    </source>
</reference>
<evidence type="ECO:0000313" key="3">
    <source>
        <dbReference type="EMBL" id="THU82858.1"/>
    </source>
</evidence>
<organism evidence="3 4">
    <name type="scientific">Dendrothele bispora (strain CBS 962.96)</name>
    <dbReference type="NCBI Taxonomy" id="1314807"/>
    <lineage>
        <taxon>Eukaryota</taxon>
        <taxon>Fungi</taxon>
        <taxon>Dikarya</taxon>
        <taxon>Basidiomycota</taxon>
        <taxon>Agaricomycotina</taxon>
        <taxon>Agaricomycetes</taxon>
        <taxon>Agaricomycetidae</taxon>
        <taxon>Agaricales</taxon>
        <taxon>Agaricales incertae sedis</taxon>
        <taxon>Dendrothele</taxon>
    </lineage>
</organism>
<dbReference type="Proteomes" id="UP000297245">
    <property type="component" value="Unassembled WGS sequence"/>
</dbReference>
<feature type="signal peptide" evidence="2">
    <location>
        <begin position="1"/>
        <end position="26"/>
    </location>
</feature>
<sequence length="220" mass="23034">MNHYRVVSVSLITLLAILLAVVPGSGQETAITIAKFGMGEPPVLTDTTHLIPLGTEEGGVRTTYQYDDVGEFVTTRPDGKATTISGENSGIMIASASGFVISITNPPSFLPTDLPPFLGGNEVISCGYTAADGGECEDRVFGKEDTTTFDYTNTFSGTVQQEVLPVSFESLQTTPTSTSTGSISQSTGPNNDDNGGMSTIKGKNGGVVIMISFVLVIMVF</sequence>
<evidence type="ECO:0000313" key="4">
    <source>
        <dbReference type="Proteomes" id="UP000297245"/>
    </source>
</evidence>
<protein>
    <recommendedName>
        <fullName evidence="5">YD repeat-containing protein</fullName>
    </recommendedName>
</protein>
<dbReference type="OrthoDB" id="2962003at2759"/>
<evidence type="ECO:0008006" key="5">
    <source>
        <dbReference type="Google" id="ProtNLM"/>
    </source>
</evidence>